<keyword evidence="8" id="KW-1185">Reference proteome</keyword>
<dbReference type="PRINTS" id="PR00385">
    <property type="entry name" value="P450"/>
</dbReference>
<reference evidence="9" key="1">
    <citation type="submission" date="2024-02" db="UniProtKB">
        <authorList>
            <consortium name="WormBaseParasite"/>
        </authorList>
    </citation>
    <scope>IDENTIFICATION</scope>
</reference>
<dbReference type="InterPro" id="IPR017972">
    <property type="entry name" value="Cyt_P450_CS"/>
</dbReference>
<evidence type="ECO:0000256" key="1">
    <source>
        <dbReference type="ARBA" id="ARBA00001971"/>
    </source>
</evidence>
<keyword evidence="3 6" id="KW-0349">Heme</keyword>
<keyword evidence="6 7" id="KW-0479">Metal-binding</keyword>
<name>A0AAF3F6T7_9BILA</name>
<dbReference type="AlphaFoldDB" id="A0AAF3F6T7"/>
<keyword evidence="5 7" id="KW-0503">Monooxygenase</keyword>
<dbReference type="Pfam" id="PF00067">
    <property type="entry name" value="p450"/>
    <property type="match status" value="1"/>
</dbReference>
<dbReference type="InterPro" id="IPR036396">
    <property type="entry name" value="Cyt_P450_sf"/>
</dbReference>
<dbReference type="GO" id="GO:0004497">
    <property type="term" value="F:monooxygenase activity"/>
    <property type="evidence" value="ECO:0007669"/>
    <property type="project" value="UniProtKB-KW"/>
</dbReference>
<organism evidence="8 9">
    <name type="scientific">Mesorhabditis belari</name>
    <dbReference type="NCBI Taxonomy" id="2138241"/>
    <lineage>
        <taxon>Eukaryota</taxon>
        <taxon>Metazoa</taxon>
        <taxon>Ecdysozoa</taxon>
        <taxon>Nematoda</taxon>
        <taxon>Chromadorea</taxon>
        <taxon>Rhabditida</taxon>
        <taxon>Rhabditina</taxon>
        <taxon>Rhabditomorpha</taxon>
        <taxon>Rhabditoidea</taxon>
        <taxon>Rhabditidae</taxon>
        <taxon>Mesorhabditinae</taxon>
        <taxon>Mesorhabditis</taxon>
    </lineage>
</organism>
<comment type="similarity">
    <text evidence="2 7">Belongs to the cytochrome P450 family.</text>
</comment>
<dbReference type="PANTHER" id="PTHR24291">
    <property type="entry name" value="CYTOCHROME P450 FAMILY 4"/>
    <property type="match status" value="1"/>
</dbReference>
<dbReference type="GO" id="GO:0016705">
    <property type="term" value="F:oxidoreductase activity, acting on paired donors, with incorporation or reduction of molecular oxygen"/>
    <property type="evidence" value="ECO:0007669"/>
    <property type="project" value="InterPro"/>
</dbReference>
<dbReference type="Proteomes" id="UP000887575">
    <property type="component" value="Unassembled WGS sequence"/>
</dbReference>
<dbReference type="PANTHER" id="PTHR24291:SF130">
    <property type="entry name" value="CYTOCHROME P450 FAMILY"/>
    <property type="match status" value="1"/>
</dbReference>
<evidence type="ECO:0000256" key="6">
    <source>
        <dbReference type="PIRSR" id="PIRSR602401-1"/>
    </source>
</evidence>
<dbReference type="InterPro" id="IPR002401">
    <property type="entry name" value="Cyt_P450_E_grp-I"/>
</dbReference>
<dbReference type="PRINTS" id="PR00463">
    <property type="entry name" value="EP450I"/>
</dbReference>
<dbReference type="InterPro" id="IPR001128">
    <property type="entry name" value="Cyt_P450"/>
</dbReference>
<comment type="cofactor">
    <cofactor evidence="1 6">
        <name>heme</name>
        <dbReference type="ChEBI" id="CHEBI:30413"/>
    </cofactor>
</comment>
<accession>A0AAF3F6T7</accession>
<feature type="binding site" description="axial binding residue" evidence="6">
    <location>
        <position position="415"/>
    </location>
    <ligand>
        <name>heme</name>
        <dbReference type="ChEBI" id="CHEBI:30413"/>
    </ligand>
    <ligandPart>
        <name>Fe</name>
        <dbReference type="ChEBI" id="CHEBI:18248"/>
    </ligandPart>
</feature>
<keyword evidence="7" id="KW-0560">Oxidoreductase</keyword>
<protein>
    <recommendedName>
        <fullName evidence="10">Cytochrome P450</fullName>
    </recommendedName>
</protein>
<sequence>MVESVWGPPGIPIIGNGFELGRLPTWKLPQWLRKHADVALSEGHNYMKLQLVNKYFLVPLNAEAVKPILDSNTEITKGVDYKFIEPWIGTGLLTSTGTKWKTRRRLLTPTFHFKMLDGYVAIFDRESRRLCKYLEKFDGKEVDLFPIVKNCALDVICESAMGVSVNALETEKNPYVKALLDMGWLLLQWALNPINWFLPFYILSGRSSLYKKVVKELTDFTKNVIAQRKKEFESGNRKKLGNKITFLDLLLEANQENKLSDEDIREEVDTFMFEGHDTTSSGIAWILWSLACHSEIQEKVYEEIKTALDGFDSSTEITVESIKETPYFDSVIKESNRLWAPVPLIQRDLQNDFNTGQYILPAGATILISPIVIQRNPKVWGENYLDFKPERFDSSKEKDYNPFDYIPFSAGPRNCIGQRFALLEEKVMVMHIVKNYRMKATMGFHENEGQTEIVTKPHKGIRVLLEKR</sequence>
<dbReference type="InterPro" id="IPR050196">
    <property type="entry name" value="Cytochrome_P450_Monoox"/>
</dbReference>
<evidence type="ECO:0000256" key="2">
    <source>
        <dbReference type="ARBA" id="ARBA00010617"/>
    </source>
</evidence>
<evidence type="ECO:0000313" key="9">
    <source>
        <dbReference type="WBParaSite" id="MBELARI_LOCUS2347"/>
    </source>
</evidence>
<evidence type="ECO:0000256" key="7">
    <source>
        <dbReference type="RuleBase" id="RU000461"/>
    </source>
</evidence>
<dbReference type="SUPFAM" id="SSF48264">
    <property type="entry name" value="Cytochrome P450"/>
    <property type="match status" value="1"/>
</dbReference>
<keyword evidence="4 6" id="KW-0408">Iron</keyword>
<evidence type="ECO:0000256" key="4">
    <source>
        <dbReference type="ARBA" id="ARBA00023004"/>
    </source>
</evidence>
<dbReference type="GO" id="GO:0020037">
    <property type="term" value="F:heme binding"/>
    <property type="evidence" value="ECO:0007669"/>
    <property type="project" value="InterPro"/>
</dbReference>
<evidence type="ECO:0000256" key="5">
    <source>
        <dbReference type="ARBA" id="ARBA00023033"/>
    </source>
</evidence>
<dbReference type="WBParaSite" id="MBELARI_LOCUS2347">
    <property type="protein sequence ID" value="MBELARI_LOCUS2347"/>
    <property type="gene ID" value="MBELARI_LOCUS2347"/>
</dbReference>
<dbReference type="CDD" id="cd20628">
    <property type="entry name" value="CYP4"/>
    <property type="match status" value="1"/>
</dbReference>
<dbReference type="GO" id="GO:0005506">
    <property type="term" value="F:iron ion binding"/>
    <property type="evidence" value="ECO:0007669"/>
    <property type="project" value="InterPro"/>
</dbReference>
<evidence type="ECO:0008006" key="10">
    <source>
        <dbReference type="Google" id="ProtNLM"/>
    </source>
</evidence>
<evidence type="ECO:0000313" key="8">
    <source>
        <dbReference type="Proteomes" id="UP000887575"/>
    </source>
</evidence>
<evidence type="ECO:0000256" key="3">
    <source>
        <dbReference type="ARBA" id="ARBA00022617"/>
    </source>
</evidence>
<dbReference type="PROSITE" id="PS00086">
    <property type="entry name" value="CYTOCHROME_P450"/>
    <property type="match status" value="1"/>
</dbReference>
<proteinExistence type="inferred from homology"/>
<dbReference type="Gene3D" id="1.10.630.10">
    <property type="entry name" value="Cytochrome P450"/>
    <property type="match status" value="1"/>
</dbReference>